<gene>
    <name evidence="1" type="ORF">PGO_126400</name>
</gene>
<dbReference type="Proteomes" id="UP000195521">
    <property type="component" value="Unassembled WGS sequence"/>
</dbReference>
<dbReference type="OMA" id="TICNYFY"/>
<keyword evidence="2" id="KW-1185">Reference proteome</keyword>
<evidence type="ECO:0000313" key="1">
    <source>
        <dbReference type="EMBL" id="GAW82642.1"/>
    </source>
</evidence>
<comment type="caution">
    <text evidence="1">The sequence shown here is derived from an EMBL/GenBank/DDBJ whole genome shotgun (WGS) entry which is preliminary data.</text>
</comment>
<accession>A0A1Y1JP66</accession>
<dbReference type="RefSeq" id="XP_028545231.1">
    <property type="nucleotide sequence ID" value="XM_028689430.1"/>
</dbReference>
<sequence length="506" mass="60843">MASEPFDEAEFIEKYYNFRNPEGAIKLDENEENKVIQLLVKCKNKVEHETDGDENNLNNFIKALKILIFYIPHNDSIKEKITEKKIYKNLFLGRQNGGNSTITETEQNVGLINSKENQSKNMDSNDLSQVHSLYAEVDKYELIFLINLITHNENNTEIFQFLYPSYFYYIITKQLNKDNIFMLLNNFIINHRTYEQLCMMKDFSFILFLSLWDSLKKIKKKATICNYFYIFIENSLKNENKLFLQILQNIKLLNIYFYQHIEKMNENIISFFKKNTIPIRWKIINRGNNKSYLFKYIALIHRLILEAVYNILDEKNLEVEQISKYQNLYRNIIEQIKENLIYINEINYFSNFNEVHIDDIYNRNALCMDMFLYYKKNFNLEIFKLILFISNIFSDHYEELDYLSCSEKKEFIDVIFTYLKTIFRMRNDHLSKKEEIIYHKFVLNRYIISLVANFSSDSTISNYIKKINGLDILRKFMYIDDKDTCLAEYSILAIKHIKENENLDDL</sequence>
<protein>
    <submittedName>
        <fullName evidence="1">Uncharacterized protein</fullName>
    </submittedName>
</protein>
<proteinExistence type="predicted"/>
<reference evidence="2" key="1">
    <citation type="submission" date="2017-04" db="EMBL/GenBank/DDBJ databases">
        <title>Plasmodium gonderi genome.</title>
        <authorList>
            <person name="Arisue N."/>
            <person name="Honma H."/>
            <person name="Kawai S."/>
            <person name="Tougan T."/>
            <person name="Tanabe K."/>
            <person name="Horii T."/>
        </authorList>
    </citation>
    <scope>NUCLEOTIDE SEQUENCE [LARGE SCALE GENOMIC DNA]</scope>
    <source>
        <strain evidence="2">ATCC 30045</strain>
    </source>
</reference>
<organism evidence="1 2">
    <name type="scientific">Plasmodium gonderi</name>
    <dbReference type="NCBI Taxonomy" id="77519"/>
    <lineage>
        <taxon>Eukaryota</taxon>
        <taxon>Sar</taxon>
        <taxon>Alveolata</taxon>
        <taxon>Apicomplexa</taxon>
        <taxon>Aconoidasida</taxon>
        <taxon>Haemosporida</taxon>
        <taxon>Plasmodiidae</taxon>
        <taxon>Plasmodium</taxon>
        <taxon>Plasmodium (Plasmodium)</taxon>
    </lineage>
</organism>
<dbReference type="AlphaFoldDB" id="A0A1Y1JP66"/>
<dbReference type="EMBL" id="BDQF01000013">
    <property type="protein sequence ID" value="GAW82642.1"/>
    <property type="molecule type" value="Genomic_DNA"/>
</dbReference>
<dbReference type="OrthoDB" id="379794at2759"/>
<evidence type="ECO:0000313" key="2">
    <source>
        <dbReference type="Proteomes" id="UP000195521"/>
    </source>
</evidence>
<dbReference type="GeneID" id="39749379"/>
<name>A0A1Y1JP66_PLAGO</name>